<dbReference type="Proteomes" id="UP000266721">
    <property type="component" value="Unassembled WGS sequence"/>
</dbReference>
<dbReference type="EMBL" id="KV607435">
    <property type="protein sequence ID" value="OPL20461.1"/>
    <property type="molecule type" value="Genomic_DNA"/>
</dbReference>
<protein>
    <submittedName>
        <fullName evidence="1">Uncharacterized protein</fullName>
    </submittedName>
</protein>
<sequence length="158" mass="18641">MVIYIWPGTHVSEDLRFPMGDSDTEENRRFYSYWNRCYGRYHSVGRCFGYLRRKHLFSYYNGYSNVGYGAGYSGGIIYDYGYYKSHHGFAIVNNRFTYGGIGYQLKCSRSRFYTLWGQCYHRYHSVGSCFGRLRRQHLFYRYGGGIPSSQILSDNVGR</sequence>
<name>A0A3R5Q664_MYTGA</name>
<reference evidence="1 2" key="1">
    <citation type="journal article" date="2016" name="PLoS ONE">
        <title>A First Insight into the Genome of the Filter-Feeder Mussel Mytilus galloprovincialis.</title>
        <authorList>
            <person name="Murgarella M."/>
            <person name="Puiu D."/>
            <person name="Novoa B."/>
            <person name="Figueras A."/>
            <person name="Posada D."/>
            <person name="Canchaya C."/>
        </authorList>
    </citation>
    <scope>NUCLEOTIDE SEQUENCE [LARGE SCALE GENOMIC DNA]</scope>
    <source>
        <tissue evidence="1">Muscle</tissue>
    </source>
</reference>
<evidence type="ECO:0000313" key="1">
    <source>
        <dbReference type="EMBL" id="OPL20461.1"/>
    </source>
</evidence>
<gene>
    <name evidence="1" type="ORF">AM593_08955</name>
</gene>
<organism evidence="1 2">
    <name type="scientific">Mytilus galloprovincialis</name>
    <name type="common">Mediterranean mussel</name>
    <dbReference type="NCBI Taxonomy" id="29158"/>
    <lineage>
        <taxon>Eukaryota</taxon>
        <taxon>Metazoa</taxon>
        <taxon>Spiralia</taxon>
        <taxon>Lophotrochozoa</taxon>
        <taxon>Mollusca</taxon>
        <taxon>Bivalvia</taxon>
        <taxon>Autobranchia</taxon>
        <taxon>Pteriomorphia</taxon>
        <taxon>Mytilida</taxon>
        <taxon>Mytiloidea</taxon>
        <taxon>Mytilidae</taxon>
        <taxon>Mytilinae</taxon>
        <taxon>Mytilus</taxon>
    </lineage>
</organism>
<evidence type="ECO:0000313" key="2">
    <source>
        <dbReference type="Proteomes" id="UP000266721"/>
    </source>
</evidence>
<accession>A0A3R5Q664</accession>
<proteinExistence type="predicted"/>
<dbReference type="AlphaFoldDB" id="A0A3R5Q664"/>
<feature type="non-terminal residue" evidence="1">
    <location>
        <position position="1"/>
    </location>
</feature>
<keyword evidence="2" id="KW-1185">Reference proteome</keyword>